<sequence>MGRVLTPTAVGEVYRMREQLDEWGEPKWSAAHIATQLGVSEATIWRVLKKRAAYGKKGSSAGQEEARFDAMLNDTLGVGEQSRPDLDRRAEESLARMLAKVGEGASPPKQSFMSPEAEARYALMRSPLDE</sequence>
<evidence type="ECO:0000313" key="3">
    <source>
        <dbReference type="EMBL" id="CAB4186485.1"/>
    </source>
</evidence>
<organism evidence="1">
    <name type="scientific">uncultured Caudovirales phage</name>
    <dbReference type="NCBI Taxonomy" id="2100421"/>
    <lineage>
        <taxon>Viruses</taxon>
        <taxon>Duplodnaviria</taxon>
        <taxon>Heunggongvirae</taxon>
        <taxon>Uroviricota</taxon>
        <taxon>Caudoviricetes</taxon>
        <taxon>Peduoviridae</taxon>
        <taxon>Maltschvirus</taxon>
        <taxon>Maltschvirus maltsch</taxon>
    </lineage>
</organism>
<dbReference type="EMBL" id="LR796930">
    <property type="protein sequence ID" value="CAB4175968.1"/>
    <property type="molecule type" value="Genomic_DNA"/>
</dbReference>
<dbReference type="EMBL" id="LR797096">
    <property type="protein sequence ID" value="CAB4186485.1"/>
    <property type="molecule type" value="Genomic_DNA"/>
</dbReference>
<dbReference type="EMBL" id="LR796463">
    <property type="protein sequence ID" value="CAB4146238.1"/>
    <property type="molecule type" value="Genomic_DNA"/>
</dbReference>
<evidence type="ECO:0000313" key="1">
    <source>
        <dbReference type="EMBL" id="CAB4146238.1"/>
    </source>
</evidence>
<name>A0A6J5MI63_9CAUD</name>
<evidence type="ECO:0000313" key="4">
    <source>
        <dbReference type="EMBL" id="CAB4217429.1"/>
    </source>
</evidence>
<evidence type="ECO:0000313" key="2">
    <source>
        <dbReference type="EMBL" id="CAB4175968.1"/>
    </source>
</evidence>
<gene>
    <name evidence="3" type="ORF">UFOVP1147_30</name>
    <name evidence="4" type="ORF">UFOVP1594_26</name>
    <name evidence="1" type="ORF">UFOVP484_43</name>
    <name evidence="2" type="ORF">UFOVP994_26</name>
</gene>
<reference evidence="1" key="1">
    <citation type="submission" date="2020-04" db="EMBL/GenBank/DDBJ databases">
        <authorList>
            <person name="Chiriac C."/>
            <person name="Salcher M."/>
            <person name="Ghai R."/>
            <person name="Kavagutti S V."/>
        </authorList>
    </citation>
    <scope>NUCLEOTIDE SEQUENCE</scope>
</reference>
<protein>
    <submittedName>
        <fullName evidence="1">Helix-turn-helix, type 11</fullName>
    </submittedName>
</protein>
<dbReference type="EMBL" id="LR797458">
    <property type="protein sequence ID" value="CAB4217429.1"/>
    <property type="molecule type" value="Genomic_DNA"/>
</dbReference>
<proteinExistence type="predicted"/>
<accession>A0A6J5MI63</accession>